<gene>
    <name evidence="2" type="ORF">NQG31_07380</name>
</gene>
<feature type="transmembrane region" description="Helical" evidence="1">
    <location>
        <begin position="118"/>
        <end position="141"/>
    </location>
</feature>
<keyword evidence="1" id="KW-1133">Transmembrane helix</keyword>
<keyword evidence="1" id="KW-0812">Transmembrane</keyword>
<name>A0ABT2KWR3_9BACL</name>
<keyword evidence="3" id="KW-1185">Reference proteome</keyword>
<sequence>MKRETWFLKVAVIVLTLPILGGCAWALPHIWREATESGGWIQSSIQPIVIGMYVASVPFFYALYQTFKLLGYIDRNEAFSLEAVRALRHIKYSAVMITVVYVAILPFFYWFAEQDDAPGFILIGLAFVFASFVVAVFAELLQKLLKRAIDMKHENELTV</sequence>
<dbReference type="Proteomes" id="UP001206821">
    <property type="component" value="Unassembled WGS sequence"/>
</dbReference>
<evidence type="ECO:0000256" key="1">
    <source>
        <dbReference type="SAM" id="Phobius"/>
    </source>
</evidence>
<reference evidence="2 3" key="1">
    <citation type="submission" date="2022-07" db="EMBL/GenBank/DDBJ databases">
        <title>Genomic and pangenome structural analysis of the polyextremophile Exiguobacterium.</title>
        <authorList>
            <person name="Shen L."/>
        </authorList>
    </citation>
    <scope>NUCLEOTIDE SEQUENCE [LARGE SCALE GENOMIC DNA]</scope>
    <source>
        <strain evidence="2 3">12_1</strain>
    </source>
</reference>
<proteinExistence type="predicted"/>
<dbReference type="InterPro" id="IPR021354">
    <property type="entry name" value="DUF2975"/>
</dbReference>
<comment type="caution">
    <text evidence="2">The sequence shown here is derived from an EMBL/GenBank/DDBJ whole genome shotgun (WGS) entry which is preliminary data.</text>
</comment>
<dbReference type="RefSeq" id="WP_034816281.1">
    <property type="nucleotide sequence ID" value="NZ_JANIEK010000023.1"/>
</dbReference>
<feature type="transmembrane region" description="Helical" evidence="1">
    <location>
        <begin position="50"/>
        <end position="71"/>
    </location>
</feature>
<dbReference type="PROSITE" id="PS51257">
    <property type="entry name" value="PROKAR_LIPOPROTEIN"/>
    <property type="match status" value="1"/>
</dbReference>
<accession>A0ABT2KWR3</accession>
<keyword evidence="1" id="KW-0472">Membrane</keyword>
<protein>
    <submittedName>
        <fullName evidence="2">DUF2975 domain-containing protein</fullName>
    </submittedName>
</protein>
<evidence type="ECO:0000313" key="2">
    <source>
        <dbReference type="EMBL" id="MCT4795362.1"/>
    </source>
</evidence>
<organism evidence="2 3">
    <name type="scientific">Exiguobacterium alkaliphilum</name>
    <dbReference type="NCBI Taxonomy" id="1428684"/>
    <lineage>
        <taxon>Bacteria</taxon>
        <taxon>Bacillati</taxon>
        <taxon>Bacillota</taxon>
        <taxon>Bacilli</taxon>
        <taxon>Bacillales</taxon>
        <taxon>Bacillales Family XII. Incertae Sedis</taxon>
        <taxon>Exiguobacterium</taxon>
    </lineage>
</organism>
<dbReference type="EMBL" id="JANIEK010000023">
    <property type="protein sequence ID" value="MCT4795362.1"/>
    <property type="molecule type" value="Genomic_DNA"/>
</dbReference>
<evidence type="ECO:0000313" key="3">
    <source>
        <dbReference type="Proteomes" id="UP001206821"/>
    </source>
</evidence>
<dbReference type="Pfam" id="PF11188">
    <property type="entry name" value="DUF2975"/>
    <property type="match status" value="1"/>
</dbReference>
<feature type="transmembrane region" description="Helical" evidence="1">
    <location>
        <begin position="92"/>
        <end position="112"/>
    </location>
</feature>